<feature type="region of interest" description="Disordered" evidence="1">
    <location>
        <begin position="225"/>
        <end position="252"/>
    </location>
</feature>
<proteinExistence type="predicted"/>
<feature type="domain" description="HNH nuclease" evidence="2">
    <location>
        <begin position="345"/>
        <end position="397"/>
    </location>
</feature>
<organism evidence="3 4">
    <name type="scientific">[Mycobacterium] stephanolepidis</name>
    <dbReference type="NCBI Taxonomy" id="1520670"/>
    <lineage>
        <taxon>Bacteria</taxon>
        <taxon>Bacillati</taxon>
        <taxon>Actinomycetota</taxon>
        <taxon>Actinomycetes</taxon>
        <taxon>Mycobacteriales</taxon>
        <taxon>Mycobacteriaceae</taxon>
        <taxon>Mycobacteroides</taxon>
    </lineage>
</organism>
<dbReference type="RefSeq" id="WP_096498520.1">
    <property type="nucleotide sequence ID" value="NZ_AP018165.1"/>
</dbReference>
<evidence type="ECO:0000256" key="1">
    <source>
        <dbReference type="SAM" id="MobiDB-lite"/>
    </source>
</evidence>
<dbReference type="Proteomes" id="UP000217954">
    <property type="component" value="Chromosome"/>
</dbReference>
<dbReference type="CDD" id="cd00085">
    <property type="entry name" value="HNHc"/>
    <property type="match status" value="1"/>
</dbReference>
<evidence type="ECO:0000313" key="3">
    <source>
        <dbReference type="EMBL" id="BAX95699.1"/>
    </source>
</evidence>
<dbReference type="SMART" id="SM00507">
    <property type="entry name" value="HNHc"/>
    <property type="match status" value="1"/>
</dbReference>
<dbReference type="InterPro" id="IPR003615">
    <property type="entry name" value="HNH_nuc"/>
</dbReference>
<dbReference type="Pfam" id="PF02720">
    <property type="entry name" value="DUF222"/>
    <property type="match status" value="1"/>
</dbReference>
<feature type="region of interest" description="Disordered" evidence="1">
    <location>
        <begin position="410"/>
        <end position="430"/>
    </location>
</feature>
<evidence type="ECO:0000259" key="2">
    <source>
        <dbReference type="SMART" id="SM00507"/>
    </source>
</evidence>
<evidence type="ECO:0000313" key="4">
    <source>
        <dbReference type="Proteomes" id="UP000217954"/>
    </source>
</evidence>
<dbReference type="KEGG" id="mste:MSTE_00355"/>
<keyword evidence="4" id="KW-1185">Reference proteome</keyword>
<sequence>MSPIDDLLATGTAVVESSCDELNNPELLSALRQLEIAQRKITAASHALTARLVERGSPVALGGTSFAEVLARHLSISTATARRRLADAAHLGPRRAFTGEPLEPLLPRTAHALRQGRLGDEHVRIIRRFFDALPDAIDGDTRESAEERLASMGTEFGPEQLRAGANRIAALINPDGRFSDVDRARLRGISIGRQGTDGMSAISGLLDPETRAYLDAVLSKLAAPGMCDPRDESPMTEGEPDCAAAERDTRTTAQRNHDGLRACLRSTLASGKLGSHHGLPVTVVVSTTLSEMQSAAGQAVSGSGNLVPIRDLIRMAAHALHYLAIFDDDGRPLYLGRAKRIATADQRIVLHAKDRGCSAPGCTVPGYLCQVHHVDDWRDDGPTHIDNLTFACGPHHRLLQQGWTTRKRSSNGITEWIPPPHLDTGQSRTNDYHHPERFILDF</sequence>
<dbReference type="EMBL" id="AP018165">
    <property type="protein sequence ID" value="BAX95699.1"/>
    <property type="molecule type" value="Genomic_DNA"/>
</dbReference>
<protein>
    <recommendedName>
        <fullName evidence="2">HNH nuclease domain-containing protein</fullName>
    </recommendedName>
</protein>
<dbReference type="OrthoDB" id="4774865at2"/>
<name>A0A1Z4ERW5_9MYCO</name>
<reference evidence="4" key="1">
    <citation type="journal article" date="2017" name="Genome Announc.">
        <title>Complete Genome Sequence of Mycobacterium stephanolepidis.</title>
        <authorList>
            <person name="Fukano H."/>
            <person name="Yoshida M."/>
            <person name="Katayama Y."/>
            <person name="Omatsu T."/>
            <person name="Mizutani T."/>
            <person name="Kurata O."/>
            <person name="Wada S."/>
            <person name="Hoshino Y."/>
        </authorList>
    </citation>
    <scope>NUCLEOTIDE SEQUENCE [LARGE SCALE GENOMIC DNA]</scope>
    <source>
        <strain evidence="4">NJB0901</strain>
    </source>
</reference>
<reference evidence="3 4" key="2">
    <citation type="journal article" date="2017" name="Int. J. Syst. Evol. Microbiol.">
        <title>Mycobacterium stephanolepidis sp. nov., a rapidly growing species related to Mycobacterium chelonae, isolated from marine teleost fish, Stephanolepis cirrhifer.</title>
        <authorList>
            <person name="Fukano H."/>
            <person name="Wada S."/>
            <person name="Kurata O."/>
            <person name="Katayama K."/>
            <person name="Fujiwara N."/>
            <person name="Hoshino Y."/>
        </authorList>
    </citation>
    <scope>NUCLEOTIDE SEQUENCE [LARGE SCALE GENOMIC DNA]</scope>
    <source>
        <strain evidence="3 4">NJB0901</strain>
    </source>
</reference>
<accession>A0A1Z4ERW5</accession>
<dbReference type="InterPro" id="IPR003870">
    <property type="entry name" value="DUF222"/>
</dbReference>
<gene>
    <name evidence="3" type="ORF">MSTE_00355</name>
</gene>
<dbReference type="AlphaFoldDB" id="A0A1Z4ERW5"/>